<dbReference type="SMART" id="SM01218">
    <property type="entry name" value="FoP_duplication"/>
    <property type="match status" value="1"/>
</dbReference>
<dbReference type="InterPro" id="IPR035979">
    <property type="entry name" value="RBD_domain_sf"/>
</dbReference>
<dbReference type="InParanoid" id="A0A1V8TDV4"/>
<dbReference type="EMBL" id="NAJO01000010">
    <property type="protein sequence ID" value="OQO09556.1"/>
    <property type="molecule type" value="Genomic_DNA"/>
</dbReference>
<dbReference type="Proteomes" id="UP000192596">
    <property type="component" value="Unassembled WGS sequence"/>
</dbReference>
<dbReference type="PANTHER" id="PTHR19965">
    <property type="entry name" value="RNA AND EXPORT FACTOR BINDING PROTEIN"/>
    <property type="match status" value="1"/>
</dbReference>
<sequence>MSGKLDQSLDEIMKDTKPTRGRGGRTRVQRTASGKTTTVAPVGGVAKKTKTPRGPKVATAPAVRPPMTGESKIIVNGLPEDVNEAQIKDYFSKTIGFVKRAMLTYGPNGRSRGIATIVFSNTGSASKAAQELNGVKVDNRAMKIEVIVDAKSVPAPPAPKTLGDRISKPRNAARETTKAKPAAATGAAPAANGTAKTGKKKSGRGGKPKAKSADELDAEMKDYFGGNEANGAVANGEVQAVAAAVTNGGDTGMDEIS</sequence>
<dbReference type="InterPro" id="IPR025715">
    <property type="entry name" value="FoP_C"/>
</dbReference>
<accession>A0A1V8TDV4</accession>
<organism evidence="5 6">
    <name type="scientific">Cryoendolithus antarcticus</name>
    <dbReference type="NCBI Taxonomy" id="1507870"/>
    <lineage>
        <taxon>Eukaryota</taxon>
        <taxon>Fungi</taxon>
        <taxon>Dikarya</taxon>
        <taxon>Ascomycota</taxon>
        <taxon>Pezizomycotina</taxon>
        <taxon>Dothideomycetes</taxon>
        <taxon>Dothideomycetidae</taxon>
        <taxon>Cladosporiales</taxon>
        <taxon>Cladosporiaceae</taxon>
        <taxon>Cryoendolithus</taxon>
    </lineage>
</organism>
<proteinExistence type="predicted"/>
<dbReference type="Pfam" id="PF00076">
    <property type="entry name" value="RRM_1"/>
    <property type="match status" value="1"/>
</dbReference>
<dbReference type="InterPro" id="IPR051229">
    <property type="entry name" value="ALYREF_mRNA_export"/>
</dbReference>
<evidence type="ECO:0000259" key="4">
    <source>
        <dbReference type="PROSITE" id="PS50102"/>
    </source>
</evidence>
<dbReference type="PANTHER" id="PTHR19965:SF35">
    <property type="entry name" value="RNA ANNEALING PROTEIN YRA1"/>
    <property type="match status" value="1"/>
</dbReference>
<dbReference type="SUPFAM" id="SSF54928">
    <property type="entry name" value="RNA-binding domain, RBD"/>
    <property type="match status" value="1"/>
</dbReference>
<feature type="compositionally biased region" description="Basic residues" evidence="3">
    <location>
        <begin position="19"/>
        <end position="28"/>
    </location>
</feature>
<feature type="compositionally biased region" description="Basic and acidic residues" evidence="3">
    <location>
        <begin position="162"/>
        <end position="178"/>
    </location>
</feature>
<dbReference type="AlphaFoldDB" id="A0A1V8TDV4"/>
<feature type="compositionally biased region" description="Basic residues" evidence="3">
    <location>
        <begin position="197"/>
        <end position="210"/>
    </location>
</feature>
<dbReference type="FunCoup" id="A0A1V8TDV4">
    <property type="interactions" value="1872"/>
</dbReference>
<evidence type="ECO:0000313" key="5">
    <source>
        <dbReference type="EMBL" id="OQO09556.1"/>
    </source>
</evidence>
<dbReference type="OrthoDB" id="346839at2759"/>
<name>A0A1V8TDV4_9PEZI</name>
<dbReference type="SMART" id="SM00360">
    <property type="entry name" value="RRM"/>
    <property type="match status" value="1"/>
</dbReference>
<evidence type="ECO:0000256" key="3">
    <source>
        <dbReference type="SAM" id="MobiDB-lite"/>
    </source>
</evidence>
<dbReference type="PROSITE" id="PS50102">
    <property type="entry name" value="RRM"/>
    <property type="match status" value="1"/>
</dbReference>
<dbReference type="InterPro" id="IPR000504">
    <property type="entry name" value="RRM_dom"/>
</dbReference>
<feature type="region of interest" description="Disordered" evidence="3">
    <location>
        <begin position="153"/>
        <end position="214"/>
    </location>
</feature>
<dbReference type="Gene3D" id="3.30.70.330">
    <property type="match status" value="1"/>
</dbReference>
<comment type="caution">
    <text evidence="5">The sequence shown here is derived from an EMBL/GenBank/DDBJ whole genome shotgun (WGS) entry which is preliminary data.</text>
</comment>
<feature type="region of interest" description="Disordered" evidence="3">
    <location>
        <begin position="1"/>
        <end position="59"/>
    </location>
</feature>
<reference evidence="6" key="1">
    <citation type="submission" date="2017-03" db="EMBL/GenBank/DDBJ databases">
        <title>Genomes of endolithic fungi from Antarctica.</title>
        <authorList>
            <person name="Coleine C."/>
            <person name="Masonjones S."/>
            <person name="Stajich J.E."/>
        </authorList>
    </citation>
    <scope>NUCLEOTIDE SEQUENCE [LARGE SCALE GENOMIC DNA]</scope>
    <source>
        <strain evidence="6">CCFEE 5527</strain>
    </source>
</reference>
<evidence type="ECO:0000313" key="6">
    <source>
        <dbReference type="Proteomes" id="UP000192596"/>
    </source>
</evidence>
<evidence type="ECO:0000256" key="1">
    <source>
        <dbReference type="ARBA" id="ARBA00022884"/>
    </source>
</evidence>
<dbReference type="GO" id="GO:0005634">
    <property type="term" value="C:nucleus"/>
    <property type="evidence" value="ECO:0007669"/>
    <property type="project" value="TreeGrafter"/>
</dbReference>
<dbReference type="STRING" id="1507870.A0A1V8TDV4"/>
<feature type="compositionally biased region" description="Low complexity" evidence="3">
    <location>
        <begin position="179"/>
        <end position="196"/>
    </location>
</feature>
<dbReference type="InterPro" id="IPR012677">
    <property type="entry name" value="Nucleotide-bd_a/b_plait_sf"/>
</dbReference>
<feature type="domain" description="RRM" evidence="4">
    <location>
        <begin position="71"/>
        <end position="149"/>
    </location>
</feature>
<protein>
    <recommendedName>
        <fullName evidence="4">RRM domain-containing protein</fullName>
    </recommendedName>
</protein>
<dbReference type="GO" id="GO:0003729">
    <property type="term" value="F:mRNA binding"/>
    <property type="evidence" value="ECO:0007669"/>
    <property type="project" value="TreeGrafter"/>
</dbReference>
<keyword evidence="6" id="KW-1185">Reference proteome</keyword>
<gene>
    <name evidence="5" type="ORF">B0A48_04958</name>
</gene>
<evidence type="ECO:0000256" key="2">
    <source>
        <dbReference type="PROSITE-ProRule" id="PRU00176"/>
    </source>
</evidence>
<keyword evidence="1 2" id="KW-0694">RNA-binding</keyword>